<proteinExistence type="predicted"/>
<feature type="compositionally biased region" description="Polar residues" evidence="1">
    <location>
        <begin position="58"/>
        <end position="74"/>
    </location>
</feature>
<gene>
    <name evidence="2" type="ORF">TKK_005426</name>
</gene>
<sequence length="138" mass="15398">MGCWYSSTPGRDPTTARHGDFWLLGYPPGPVRLSLANLATSDSSEVAILMASLVRTPSQHGARTNSRSQSQILRHNQPPVAGLQEPPHSQLTIDRLCVYIGCRRFFGDNNSSCNLQKYQVDNCPSEEYYVSMQPRRSV</sequence>
<protein>
    <submittedName>
        <fullName evidence="2">Uncharacterized protein</fullName>
    </submittedName>
</protein>
<reference evidence="2 3" key="1">
    <citation type="journal article" date="2024" name="bioRxiv">
        <title>A reference genome for Trichogramma kaykai: A tiny desert-dwelling parasitoid wasp with competing sex-ratio distorters.</title>
        <authorList>
            <person name="Culotta J."/>
            <person name="Lindsey A.R."/>
        </authorList>
    </citation>
    <scope>NUCLEOTIDE SEQUENCE [LARGE SCALE GENOMIC DNA]</scope>
    <source>
        <strain evidence="2 3">KSX58</strain>
    </source>
</reference>
<organism evidence="2 3">
    <name type="scientific">Trichogramma kaykai</name>
    <dbReference type="NCBI Taxonomy" id="54128"/>
    <lineage>
        <taxon>Eukaryota</taxon>
        <taxon>Metazoa</taxon>
        <taxon>Ecdysozoa</taxon>
        <taxon>Arthropoda</taxon>
        <taxon>Hexapoda</taxon>
        <taxon>Insecta</taxon>
        <taxon>Pterygota</taxon>
        <taxon>Neoptera</taxon>
        <taxon>Endopterygota</taxon>
        <taxon>Hymenoptera</taxon>
        <taxon>Apocrita</taxon>
        <taxon>Proctotrupomorpha</taxon>
        <taxon>Chalcidoidea</taxon>
        <taxon>Trichogrammatidae</taxon>
        <taxon>Trichogramma</taxon>
    </lineage>
</organism>
<dbReference type="Proteomes" id="UP001627154">
    <property type="component" value="Unassembled WGS sequence"/>
</dbReference>
<keyword evidence="3" id="KW-1185">Reference proteome</keyword>
<evidence type="ECO:0000313" key="3">
    <source>
        <dbReference type="Proteomes" id="UP001627154"/>
    </source>
</evidence>
<comment type="caution">
    <text evidence="2">The sequence shown here is derived from an EMBL/GenBank/DDBJ whole genome shotgun (WGS) entry which is preliminary data.</text>
</comment>
<accession>A0ABD2X8A5</accession>
<evidence type="ECO:0000313" key="2">
    <source>
        <dbReference type="EMBL" id="KAL3401618.1"/>
    </source>
</evidence>
<evidence type="ECO:0000256" key="1">
    <source>
        <dbReference type="SAM" id="MobiDB-lite"/>
    </source>
</evidence>
<name>A0ABD2X8A5_9HYME</name>
<feature type="region of interest" description="Disordered" evidence="1">
    <location>
        <begin position="58"/>
        <end position="87"/>
    </location>
</feature>
<dbReference type="AlphaFoldDB" id="A0ABD2X8A5"/>
<dbReference type="EMBL" id="JBJJXI010000045">
    <property type="protein sequence ID" value="KAL3401618.1"/>
    <property type="molecule type" value="Genomic_DNA"/>
</dbReference>